<evidence type="ECO:0000256" key="5">
    <source>
        <dbReference type="ARBA" id="ARBA00022679"/>
    </source>
</evidence>
<proteinExistence type="inferred from homology"/>
<dbReference type="GO" id="GO:0005789">
    <property type="term" value="C:endoplasmic reticulum membrane"/>
    <property type="evidence" value="ECO:0007669"/>
    <property type="project" value="UniProtKB-SubCell"/>
</dbReference>
<comment type="subcellular location">
    <subcellularLocation>
        <location evidence="1 12">Endoplasmic reticulum membrane</location>
        <topology evidence="1 12">Multi-pass membrane protein</topology>
    </subcellularLocation>
</comment>
<reference evidence="14" key="2">
    <citation type="submission" date="2013-04" db="EMBL/GenBank/DDBJ databases">
        <title>Genomic mechanisms accounting for the adaptation to parasitism in nematode-trapping fungi.</title>
        <authorList>
            <person name="Ahren D.G."/>
        </authorList>
    </citation>
    <scope>NUCLEOTIDE SEQUENCE [LARGE SCALE GENOMIC DNA]</scope>
    <source>
        <strain evidence="14">CBS 200.50</strain>
    </source>
</reference>
<dbReference type="OMA" id="WWVEVRM"/>
<keyword evidence="9 12" id="KW-0472">Membrane</keyword>
<dbReference type="PANTHER" id="PTHR22760">
    <property type="entry name" value="GLYCOSYLTRANSFERASE"/>
    <property type="match status" value="1"/>
</dbReference>
<gene>
    <name evidence="13" type="ORF">H072_7091</name>
</gene>
<feature type="transmembrane region" description="Helical" evidence="12">
    <location>
        <begin position="356"/>
        <end position="376"/>
    </location>
</feature>
<comment type="pathway">
    <text evidence="2">Protein modification; protein glycosylation.</text>
</comment>
<dbReference type="eggNOG" id="KOG2516">
    <property type="taxonomic scope" value="Eukaryota"/>
</dbReference>
<accession>S8ADE5</accession>
<evidence type="ECO:0000313" key="13">
    <source>
        <dbReference type="EMBL" id="EPS39126.1"/>
    </source>
</evidence>
<keyword evidence="4 12" id="KW-0328">Glycosyltransferase</keyword>
<dbReference type="GO" id="GO:0006487">
    <property type="term" value="P:protein N-linked glycosylation"/>
    <property type="evidence" value="ECO:0007669"/>
    <property type="project" value="TreeGrafter"/>
</dbReference>
<evidence type="ECO:0000256" key="2">
    <source>
        <dbReference type="ARBA" id="ARBA00004922"/>
    </source>
</evidence>
<keyword evidence="5" id="KW-0808">Transferase</keyword>
<dbReference type="PANTHER" id="PTHR22760:SF1">
    <property type="entry name" value="DOL-P-MAN:MAN(7)GLCNAC(2)-PP-DOL ALPHA-1,6-MANNOSYLTRANSFERASE"/>
    <property type="match status" value="1"/>
</dbReference>
<evidence type="ECO:0000256" key="7">
    <source>
        <dbReference type="ARBA" id="ARBA00022824"/>
    </source>
</evidence>
<comment type="catalytic activity">
    <reaction evidence="11">
        <text>an alpha-D-Man-(1-&gt;2)-alpha-D-Man-(1-&gt;2)-alpha-D-Man-(1-&gt;3)-[alpha-D-Man-(1-&gt;2)-alpha-D-Man-(1-&gt;3)-alpha-D-Man-(1-&gt;6)]-beta-D-Man-(1-&gt;4)-beta-D-GlcNAc-(1-&gt;4)-alpha-D-GlcNAc-diphospho-di-trans,poly-cis-dolichol + a di-trans,poly-cis-dolichyl beta-D-mannosyl phosphate = an alpha-D-Man-(1-&gt;2)-alpha-D-Man-(1-&gt;2)-alpha-D-Man-(1-&gt;3)-[alpha-D-Man-(1-&gt;2)-alpha-D-Man-(1-&gt;3)-[alpha-D-Man-(1-&gt;6)]-alpha-D-Man-(1-&gt;6)]-beta-D-Man-(1-&gt;4)-beta-D-GlcNAc-(1-&gt;4)-alpha-D-GlcNAc-diphospho-di-trans,poly-cis-dolichol + a di-trans,poly-cis-dolichyl phosphate + H(+)</text>
        <dbReference type="Rhea" id="RHEA:29535"/>
        <dbReference type="Rhea" id="RHEA-COMP:19498"/>
        <dbReference type="Rhea" id="RHEA-COMP:19501"/>
        <dbReference type="Rhea" id="RHEA-COMP:19518"/>
        <dbReference type="Rhea" id="RHEA-COMP:19519"/>
        <dbReference type="ChEBI" id="CHEBI:15378"/>
        <dbReference type="ChEBI" id="CHEBI:57683"/>
        <dbReference type="ChEBI" id="CHEBI:58211"/>
        <dbReference type="ChEBI" id="CHEBI:132517"/>
        <dbReference type="ChEBI" id="CHEBI:132519"/>
        <dbReference type="EC" id="2.4.1.260"/>
    </reaction>
    <physiologicalReaction direction="left-to-right" evidence="11">
        <dbReference type="Rhea" id="RHEA:29536"/>
    </physiologicalReaction>
</comment>
<evidence type="ECO:0000256" key="11">
    <source>
        <dbReference type="ARBA" id="ARBA00048899"/>
    </source>
</evidence>
<name>S8ADE5_DACHA</name>
<comment type="function">
    <text evidence="10">Mannosyltransferase that operates in the biosynthetic pathway of dolichol-linked oligosaccharides, the glycan precursors employed in protein asparagine (N)-glycosylation. The assembly of dolichol-linked oligosaccharides begins on the cytosolic side of the endoplasmic reticulum membrane and finishes in its lumen. The sequential addition of sugars to dolichol pyrophosphate produces dolichol-linked oligosaccharides containing fourteen sugars, including two GlcNAcs, nine mannoses and three glucoses. Once assembled, the oligosaccharide is transferred from the lipid to nascent proteins by oligosaccharyltransferases. In the lumen of the endoplasmic reticulum, adds the eighth mannose residue in an alpha-1,6 linkage onto Man(7)GlcNAc(2)-PP-dolichol to produce Man(8)GlcNAc(2)-PP-dolichol.</text>
</comment>
<dbReference type="STRING" id="1284197.S8ADE5"/>
<evidence type="ECO:0000313" key="14">
    <source>
        <dbReference type="Proteomes" id="UP000015100"/>
    </source>
</evidence>
<comment type="similarity">
    <text evidence="3 12">Belongs to the glycosyltransferase 22 family.</text>
</comment>
<dbReference type="UniPathway" id="UPA00378"/>
<evidence type="ECO:0000256" key="10">
    <source>
        <dbReference type="ARBA" id="ARBA00044721"/>
    </source>
</evidence>
<keyword evidence="14" id="KW-1185">Reference proteome</keyword>
<protein>
    <recommendedName>
        <fullName evidence="12">Mannosyltransferase</fullName>
        <ecNumber evidence="12">2.4.1.-</ecNumber>
    </recommendedName>
</protein>
<evidence type="ECO:0000256" key="6">
    <source>
        <dbReference type="ARBA" id="ARBA00022692"/>
    </source>
</evidence>
<reference evidence="13 14" key="1">
    <citation type="journal article" date="2013" name="PLoS Genet.">
        <title>Genomic mechanisms accounting for the adaptation to parasitism in nematode-trapping fungi.</title>
        <authorList>
            <person name="Meerupati T."/>
            <person name="Andersson K.M."/>
            <person name="Friman E."/>
            <person name="Kumar D."/>
            <person name="Tunlid A."/>
            <person name="Ahren D."/>
        </authorList>
    </citation>
    <scope>NUCLEOTIDE SEQUENCE [LARGE SCALE GENOMIC DNA]</scope>
    <source>
        <strain evidence="13 14">CBS 200.50</strain>
    </source>
</reference>
<keyword evidence="8 12" id="KW-1133">Transmembrane helix</keyword>
<dbReference type="EC" id="2.4.1.-" evidence="12"/>
<keyword evidence="7 12" id="KW-0256">Endoplasmic reticulum</keyword>
<feature type="transmembrane region" description="Helical" evidence="12">
    <location>
        <begin position="309"/>
        <end position="328"/>
    </location>
</feature>
<evidence type="ECO:0000256" key="8">
    <source>
        <dbReference type="ARBA" id="ARBA00022989"/>
    </source>
</evidence>
<feature type="transmembrane region" description="Helical" evidence="12">
    <location>
        <begin position="243"/>
        <end position="266"/>
    </location>
</feature>
<evidence type="ECO:0000256" key="9">
    <source>
        <dbReference type="ARBA" id="ARBA00023136"/>
    </source>
</evidence>
<evidence type="ECO:0000256" key="1">
    <source>
        <dbReference type="ARBA" id="ARBA00004477"/>
    </source>
</evidence>
<dbReference type="Pfam" id="PF03901">
    <property type="entry name" value="Glyco_transf_22"/>
    <property type="match status" value="1"/>
</dbReference>
<evidence type="ECO:0000256" key="12">
    <source>
        <dbReference type="RuleBase" id="RU363075"/>
    </source>
</evidence>
<evidence type="ECO:0000256" key="4">
    <source>
        <dbReference type="ARBA" id="ARBA00022676"/>
    </source>
</evidence>
<dbReference type="InterPro" id="IPR005599">
    <property type="entry name" value="GPI_mannosylTrfase"/>
</dbReference>
<dbReference type="GO" id="GO:0052917">
    <property type="term" value="F:dol-P-Man:Man(7)GlcNAc(2)-PP-Dol alpha-1,6-mannosyltransferase activity"/>
    <property type="evidence" value="ECO:0007669"/>
    <property type="project" value="UniProtKB-EC"/>
</dbReference>
<dbReference type="HOGENOM" id="CLU_008917_4_1_1"/>
<dbReference type="AlphaFoldDB" id="S8ADE5"/>
<feature type="transmembrane region" description="Helical" evidence="12">
    <location>
        <begin position="172"/>
        <end position="188"/>
    </location>
</feature>
<sequence length="585" mass="64971">MVDAKIATRKAVEPEDDGASDYTFFDMLLELLLPVTMLAHLFMAPYTKVEESFNIQAIHDIVNFGTPVPFHNAAQILAKYDHVEFPGVVPRSFAGASLIGGSGSVVLGFIKDGMQQQIIVRAFLGLLNCSVMIMLARRAGAVFSRGTARWYLLLQASQFHVMFYVSRTLPNMMAFGMVTYALAELLPPPRSLSARKDWFDAAPIGLQVLIVAAVIFRCELAILFFTSLVPLIATGWISIFPELLVLGGATGILAVGTAVSIDTFFWQTFPKPMWAELQGFLFNTVEGKSSEWGTSPFHYYFTNAIPKMMLNPMALLVLLPIGIFAGGWKRTTERIVGPAISFVAIYSLLPHKEWRFIVYVMPALTLVAAVGADWIFTQRKKSIVNFAANMALFTTVAMTFAAAFGMSYVSSLNYPGGQALKELDLLVGDREHVSVHMDVYTCMTGATRFTQNNLKHPGWKYSKEEDKAKLANPAFWAEKDYALTRSPGFLVSFFPNWEIKKPVQGYAGVTLWKQGKDSAEPTDIMVGGRRLAQAMLGYTGGRWPMIRMRDQVWIVGRKGAEKKMDGFEDVKLNDASDKGNQRDEL</sequence>
<comment type="caution">
    <text evidence="13">The sequence shown here is derived from an EMBL/GenBank/DDBJ whole genome shotgun (WGS) entry which is preliminary data.</text>
</comment>
<keyword evidence="6 12" id="KW-0812">Transmembrane</keyword>
<feature type="transmembrane region" description="Helical" evidence="12">
    <location>
        <begin position="118"/>
        <end position="136"/>
    </location>
</feature>
<dbReference type="EMBL" id="AQGS01000487">
    <property type="protein sequence ID" value="EPS39126.1"/>
    <property type="molecule type" value="Genomic_DNA"/>
</dbReference>
<feature type="transmembrane region" description="Helical" evidence="12">
    <location>
        <begin position="383"/>
        <end position="409"/>
    </location>
</feature>
<dbReference type="OrthoDB" id="19039at2759"/>
<evidence type="ECO:0000256" key="3">
    <source>
        <dbReference type="ARBA" id="ARBA00007063"/>
    </source>
</evidence>
<dbReference type="Proteomes" id="UP000015100">
    <property type="component" value="Unassembled WGS sequence"/>
</dbReference>
<organism evidence="13 14">
    <name type="scientific">Dactylellina haptotyla (strain CBS 200.50)</name>
    <name type="common">Nematode-trapping fungus</name>
    <name type="synonym">Monacrosporium haptotylum</name>
    <dbReference type="NCBI Taxonomy" id="1284197"/>
    <lineage>
        <taxon>Eukaryota</taxon>
        <taxon>Fungi</taxon>
        <taxon>Dikarya</taxon>
        <taxon>Ascomycota</taxon>
        <taxon>Pezizomycotina</taxon>
        <taxon>Orbiliomycetes</taxon>
        <taxon>Orbiliales</taxon>
        <taxon>Orbiliaceae</taxon>
        <taxon>Dactylellina</taxon>
    </lineage>
</organism>